<dbReference type="EMBL" id="FNUG01000003">
    <property type="protein sequence ID" value="SEE93563.1"/>
    <property type="molecule type" value="Genomic_DNA"/>
</dbReference>
<proteinExistence type="predicted"/>
<protein>
    <submittedName>
        <fullName evidence="1">Uncharacterized protein</fullName>
    </submittedName>
</protein>
<evidence type="ECO:0000313" key="1">
    <source>
        <dbReference type="EMBL" id="SEE93563.1"/>
    </source>
</evidence>
<gene>
    <name evidence="1" type="ORF">SAMN04488034_103151</name>
</gene>
<reference evidence="1 2" key="1">
    <citation type="submission" date="2016-10" db="EMBL/GenBank/DDBJ databases">
        <authorList>
            <person name="de Groot N.N."/>
        </authorList>
    </citation>
    <scope>NUCLEOTIDE SEQUENCE [LARGE SCALE GENOMIC DNA]</scope>
    <source>
        <strain evidence="1 2">DSM 23553</strain>
    </source>
</reference>
<dbReference type="RefSeq" id="WP_093113098.1">
    <property type="nucleotide sequence ID" value="NZ_FNGG01000003.1"/>
</dbReference>
<dbReference type="Proteomes" id="UP000199448">
    <property type="component" value="Unassembled WGS sequence"/>
</dbReference>
<organism evidence="1 2">
    <name type="scientific">Salinimicrobium catena</name>
    <dbReference type="NCBI Taxonomy" id="390640"/>
    <lineage>
        <taxon>Bacteria</taxon>
        <taxon>Pseudomonadati</taxon>
        <taxon>Bacteroidota</taxon>
        <taxon>Flavobacteriia</taxon>
        <taxon>Flavobacteriales</taxon>
        <taxon>Flavobacteriaceae</taxon>
        <taxon>Salinimicrobium</taxon>
    </lineage>
</organism>
<name>A0A1H5MW94_9FLAO</name>
<evidence type="ECO:0000313" key="2">
    <source>
        <dbReference type="Proteomes" id="UP000199448"/>
    </source>
</evidence>
<accession>A0A1H5MW94</accession>
<dbReference type="OrthoDB" id="1349101at2"/>
<keyword evidence="2" id="KW-1185">Reference proteome</keyword>
<sequence length="232" mass="26622">MKTLPLVNLLFLLGILTYLIFFSQEQQTQDVIPELSVNRLNVVGENGNKYVVISSPELQALGTINGKTIDPETTERPVPGLLFFNEEGDEIGGLVFGIDSTNSYQMLTFDQRKNDQIMTLRKEEQKIEGEWKKRYGLLLQERSEKPLPEIVSEIRAIEKIGDTAIRTQKFREFYSNEEHLAPRRMFLGRTFNGDVGLFLMDRNNQPRVKIYVDPEGNPKIEKIDSIGVKKEL</sequence>
<dbReference type="AlphaFoldDB" id="A0A1H5MW94"/>